<organism evidence="11 12">
    <name type="scientific">Compostibacter hankyongensis</name>
    <dbReference type="NCBI Taxonomy" id="1007089"/>
    <lineage>
        <taxon>Bacteria</taxon>
        <taxon>Pseudomonadati</taxon>
        <taxon>Bacteroidota</taxon>
        <taxon>Chitinophagia</taxon>
        <taxon>Chitinophagales</taxon>
        <taxon>Chitinophagaceae</taxon>
        <taxon>Compostibacter</taxon>
    </lineage>
</organism>
<keyword evidence="6 10" id="KW-0406">Ion transport</keyword>
<evidence type="ECO:0000256" key="2">
    <source>
        <dbReference type="ARBA" id="ARBA00004170"/>
    </source>
</evidence>
<dbReference type="PANTHER" id="PTHR11693:SF22">
    <property type="entry name" value="ATP SYNTHASE SUBUNIT GAMMA, MITOCHONDRIAL"/>
    <property type="match status" value="1"/>
</dbReference>
<dbReference type="Gene3D" id="3.40.1380.10">
    <property type="match status" value="1"/>
</dbReference>
<protein>
    <recommendedName>
        <fullName evidence="10">ATP synthase gamma chain</fullName>
    </recommendedName>
    <alternativeName>
        <fullName evidence="10">ATP synthase F1 sector gamma subunit</fullName>
    </alternativeName>
    <alternativeName>
        <fullName evidence="10">F-ATPase gamma subunit</fullName>
    </alternativeName>
</protein>
<evidence type="ECO:0000256" key="8">
    <source>
        <dbReference type="ARBA" id="ARBA00023196"/>
    </source>
</evidence>
<evidence type="ECO:0000256" key="6">
    <source>
        <dbReference type="ARBA" id="ARBA00023065"/>
    </source>
</evidence>
<comment type="similarity">
    <text evidence="3 10">Belongs to the ATPase gamma chain family.</text>
</comment>
<dbReference type="CDD" id="cd12151">
    <property type="entry name" value="F1-ATPase_gamma"/>
    <property type="match status" value="1"/>
</dbReference>
<keyword evidence="8 10" id="KW-0139">CF(1)</keyword>
<dbReference type="InterPro" id="IPR035968">
    <property type="entry name" value="ATP_synth_F1_ATPase_gsu"/>
</dbReference>
<proteinExistence type="inferred from homology"/>
<gene>
    <name evidence="10" type="primary">atpG</name>
    <name evidence="11" type="ORF">GCM10023143_09590</name>
</gene>
<reference evidence="12" key="1">
    <citation type="journal article" date="2019" name="Int. J. Syst. Evol. Microbiol.">
        <title>The Global Catalogue of Microorganisms (GCM) 10K type strain sequencing project: providing services to taxonomists for standard genome sequencing and annotation.</title>
        <authorList>
            <consortium name="The Broad Institute Genomics Platform"/>
            <consortium name="The Broad Institute Genome Sequencing Center for Infectious Disease"/>
            <person name="Wu L."/>
            <person name="Ma J."/>
        </authorList>
    </citation>
    <scope>NUCLEOTIDE SEQUENCE [LARGE SCALE GENOMIC DNA]</scope>
    <source>
        <strain evidence="12">JCM 17664</strain>
    </source>
</reference>
<dbReference type="InterPro" id="IPR023632">
    <property type="entry name" value="ATP_synth_F1_gsu_CS"/>
</dbReference>
<keyword evidence="12" id="KW-1185">Reference proteome</keyword>
<evidence type="ECO:0000256" key="4">
    <source>
        <dbReference type="ARBA" id="ARBA00022448"/>
    </source>
</evidence>
<keyword evidence="7 10" id="KW-0472">Membrane</keyword>
<dbReference type="NCBIfam" id="TIGR01146">
    <property type="entry name" value="ATPsyn_F1gamma"/>
    <property type="match status" value="1"/>
</dbReference>
<dbReference type="SUPFAM" id="SSF52943">
    <property type="entry name" value="ATP synthase (F1-ATPase), gamma subunit"/>
    <property type="match status" value="1"/>
</dbReference>
<keyword evidence="5 10" id="KW-0375">Hydrogen ion transport</keyword>
<dbReference type="PANTHER" id="PTHR11693">
    <property type="entry name" value="ATP SYNTHASE GAMMA CHAIN"/>
    <property type="match status" value="1"/>
</dbReference>
<comment type="subcellular location">
    <subcellularLocation>
        <location evidence="10">Cell membrane</location>
        <topology evidence="10">Peripheral membrane protein</topology>
    </subcellularLocation>
    <subcellularLocation>
        <location evidence="2">Membrane</location>
        <topology evidence="2">Peripheral membrane protein</topology>
    </subcellularLocation>
</comment>
<comment type="function">
    <text evidence="1 10">Produces ATP from ADP in the presence of a proton gradient across the membrane. The gamma chain is believed to be important in regulating ATPase activity and the flow of protons through the CF(0) complex.</text>
</comment>
<dbReference type="HAMAP" id="MF_00815">
    <property type="entry name" value="ATP_synth_gamma_bact"/>
    <property type="match status" value="1"/>
</dbReference>
<dbReference type="PRINTS" id="PR00126">
    <property type="entry name" value="ATPASEGAMMA"/>
</dbReference>
<evidence type="ECO:0000256" key="10">
    <source>
        <dbReference type="HAMAP-Rule" id="MF_00815"/>
    </source>
</evidence>
<dbReference type="EMBL" id="BAABFN010000001">
    <property type="protein sequence ID" value="GAA4304850.1"/>
    <property type="molecule type" value="Genomic_DNA"/>
</dbReference>
<evidence type="ECO:0000256" key="9">
    <source>
        <dbReference type="ARBA" id="ARBA00023310"/>
    </source>
</evidence>
<evidence type="ECO:0000256" key="3">
    <source>
        <dbReference type="ARBA" id="ARBA00007681"/>
    </source>
</evidence>
<evidence type="ECO:0000313" key="11">
    <source>
        <dbReference type="EMBL" id="GAA4304850.1"/>
    </source>
</evidence>
<dbReference type="Gene3D" id="1.10.287.80">
    <property type="entry name" value="ATP synthase, gamma subunit, helix hairpin domain"/>
    <property type="match status" value="2"/>
</dbReference>
<dbReference type="Pfam" id="PF00231">
    <property type="entry name" value="ATP-synt"/>
    <property type="match status" value="1"/>
</dbReference>
<keyword evidence="10" id="KW-1003">Cell membrane</keyword>
<comment type="caution">
    <text evidence="11">The sequence shown here is derived from an EMBL/GenBank/DDBJ whole genome shotgun (WGS) entry which is preliminary data.</text>
</comment>
<sequence>MPGQLKEVRNRISSVRSTQQITKAMKMVSAAKFRRAQDAILQMRPYAEKLQEMLQNIVSNSDGDVDLRLAQERPVEKVLLIVVTSDRGLCGGYNANLIKLAKQTIRERYAAQFEKGNVTLMPVGKRGADHFAKNGFKLDTRFRDLLIDLSFERVQQAAAAAMEGFIAQQYDVVEIIYSRFVNAAVQHYEVERFLPIPRIQPEPEAGKKALKAAFIFEPDEASLIRELMPRILNTQLFKATLDAWASENGARMTAMDKASENADELLRSLRISYNRARQAAITTELTEIVSGAAALAG</sequence>
<dbReference type="Proteomes" id="UP001501207">
    <property type="component" value="Unassembled WGS sequence"/>
</dbReference>
<dbReference type="RefSeq" id="WP_344976225.1">
    <property type="nucleotide sequence ID" value="NZ_BAABFN010000001.1"/>
</dbReference>
<dbReference type="InterPro" id="IPR000131">
    <property type="entry name" value="ATP_synth_F1_gsu"/>
</dbReference>
<keyword evidence="4 10" id="KW-0813">Transport</keyword>
<evidence type="ECO:0000256" key="7">
    <source>
        <dbReference type="ARBA" id="ARBA00023136"/>
    </source>
</evidence>
<evidence type="ECO:0000256" key="5">
    <source>
        <dbReference type="ARBA" id="ARBA00022781"/>
    </source>
</evidence>
<keyword evidence="9 10" id="KW-0066">ATP synthesis</keyword>
<evidence type="ECO:0000256" key="1">
    <source>
        <dbReference type="ARBA" id="ARBA00003456"/>
    </source>
</evidence>
<evidence type="ECO:0000313" key="12">
    <source>
        <dbReference type="Proteomes" id="UP001501207"/>
    </source>
</evidence>
<accession>A0ABP8FIV0</accession>
<dbReference type="PROSITE" id="PS00153">
    <property type="entry name" value="ATPASE_GAMMA"/>
    <property type="match status" value="1"/>
</dbReference>
<name>A0ABP8FIV0_9BACT</name>
<comment type="subunit">
    <text evidence="10">F-type ATPases have 2 components, CF(1) - the catalytic core - and CF(0) - the membrane proton channel. CF(1) has five subunits: alpha(3), beta(3), gamma(1), delta(1), epsilon(1). CF(0) has three main subunits: a, b and c.</text>
</comment>